<dbReference type="Gene3D" id="3.40.50.720">
    <property type="entry name" value="NAD(P)-binding Rossmann-like Domain"/>
    <property type="match status" value="1"/>
</dbReference>
<evidence type="ECO:0000313" key="11">
    <source>
        <dbReference type="Proteomes" id="UP000483820"/>
    </source>
</evidence>
<dbReference type="GeneID" id="9818339"/>
<organism evidence="10 11">
    <name type="scientific">Caenorhabditis remanei</name>
    <name type="common">Caenorhabditis vulgaris</name>
    <dbReference type="NCBI Taxonomy" id="31234"/>
    <lineage>
        <taxon>Eukaryota</taxon>
        <taxon>Metazoa</taxon>
        <taxon>Ecdysozoa</taxon>
        <taxon>Nematoda</taxon>
        <taxon>Chromadorea</taxon>
        <taxon>Rhabditida</taxon>
        <taxon>Rhabditina</taxon>
        <taxon>Rhabditomorpha</taxon>
        <taxon>Rhabditoidea</taxon>
        <taxon>Rhabditidae</taxon>
        <taxon>Peloderinae</taxon>
        <taxon>Caenorhabditis</taxon>
    </lineage>
</organism>
<gene>
    <name evidence="10" type="ORF">GCK72_009194</name>
</gene>
<dbReference type="SUPFAM" id="SSF50129">
    <property type="entry name" value="GroES-like"/>
    <property type="match status" value="1"/>
</dbReference>
<dbReference type="Proteomes" id="UP000483820">
    <property type="component" value="Chromosome III"/>
</dbReference>
<dbReference type="CDD" id="cd08297">
    <property type="entry name" value="CAD3"/>
    <property type="match status" value="1"/>
</dbReference>
<evidence type="ECO:0000256" key="3">
    <source>
        <dbReference type="ARBA" id="ARBA00013190"/>
    </source>
</evidence>
<evidence type="ECO:0000256" key="6">
    <source>
        <dbReference type="ARBA" id="ARBA00023002"/>
    </source>
</evidence>
<dbReference type="AlphaFoldDB" id="A0A6A5H1P8"/>
<dbReference type="EC" id="1.1.1.1" evidence="3"/>
<comment type="similarity">
    <text evidence="2 8">Belongs to the zinc-containing alcohol dehydrogenase family.</text>
</comment>
<keyword evidence="4 8" id="KW-0479">Metal-binding</keyword>
<dbReference type="InterPro" id="IPR036291">
    <property type="entry name" value="NAD(P)-bd_dom_sf"/>
</dbReference>
<dbReference type="Pfam" id="PF08240">
    <property type="entry name" value="ADH_N"/>
    <property type="match status" value="1"/>
</dbReference>
<comment type="cofactor">
    <cofactor evidence="1 8">
        <name>Zn(2+)</name>
        <dbReference type="ChEBI" id="CHEBI:29105"/>
    </cofactor>
</comment>
<dbReference type="CTD" id="9818339"/>
<evidence type="ECO:0000256" key="8">
    <source>
        <dbReference type="RuleBase" id="RU361277"/>
    </source>
</evidence>
<feature type="domain" description="Enoyl reductase (ER)" evidence="9">
    <location>
        <begin position="18"/>
        <end position="344"/>
    </location>
</feature>
<comment type="caution">
    <text evidence="10">The sequence shown here is derived from an EMBL/GenBank/DDBJ whole genome shotgun (WGS) entry which is preliminary data.</text>
</comment>
<evidence type="ECO:0000256" key="5">
    <source>
        <dbReference type="ARBA" id="ARBA00022833"/>
    </source>
</evidence>
<dbReference type="InterPro" id="IPR011032">
    <property type="entry name" value="GroES-like_sf"/>
</dbReference>
<evidence type="ECO:0000256" key="4">
    <source>
        <dbReference type="ARBA" id="ARBA00022723"/>
    </source>
</evidence>
<accession>A0A6A5H1P8</accession>
<evidence type="ECO:0000259" key="9">
    <source>
        <dbReference type="SMART" id="SM00829"/>
    </source>
</evidence>
<keyword evidence="5 8" id="KW-0862">Zinc</keyword>
<dbReference type="Gene3D" id="3.90.180.10">
    <property type="entry name" value="Medium-chain alcohol dehydrogenases, catalytic domain"/>
    <property type="match status" value="1"/>
</dbReference>
<dbReference type="SMART" id="SM00829">
    <property type="entry name" value="PKS_ER"/>
    <property type="match status" value="1"/>
</dbReference>
<evidence type="ECO:0000256" key="2">
    <source>
        <dbReference type="ARBA" id="ARBA00008072"/>
    </source>
</evidence>
<keyword evidence="6" id="KW-0560">Oxidoreductase</keyword>
<dbReference type="PANTHER" id="PTHR42940:SF3">
    <property type="entry name" value="ALCOHOL DEHYDROGENASE 1-RELATED"/>
    <property type="match status" value="1"/>
</dbReference>
<dbReference type="RefSeq" id="XP_003103212.2">
    <property type="nucleotide sequence ID" value="XM_003103164.2"/>
</dbReference>
<dbReference type="InterPro" id="IPR020843">
    <property type="entry name" value="ER"/>
</dbReference>
<evidence type="ECO:0000256" key="7">
    <source>
        <dbReference type="ARBA" id="ARBA00023027"/>
    </source>
</evidence>
<dbReference type="PANTHER" id="PTHR42940">
    <property type="entry name" value="ALCOHOL DEHYDROGENASE 1-RELATED"/>
    <property type="match status" value="1"/>
</dbReference>
<dbReference type="GO" id="GO:0004022">
    <property type="term" value="F:alcohol dehydrogenase (NAD+) activity"/>
    <property type="evidence" value="ECO:0007669"/>
    <property type="project" value="UniProtKB-EC"/>
</dbReference>
<dbReference type="EMBL" id="WUAV01000003">
    <property type="protein sequence ID" value="KAF1760941.1"/>
    <property type="molecule type" value="Genomic_DNA"/>
</dbReference>
<protein>
    <recommendedName>
        <fullName evidence="3">alcohol dehydrogenase</fullName>
        <ecNumber evidence="3">1.1.1.1</ecNumber>
    </recommendedName>
</protein>
<name>A0A6A5H1P8_CAERE</name>
<dbReference type="PROSITE" id="PS00059">
    <property type="entry name" value="ADH_ZINC"/>
    <property type="match status" value="1"/>
</dbReference>
<dbReference type="KEGG" id="crq:GCK72_009194"/>
<evidence type="ECO:0000256" key="1">
    <source>
        <dbReference type="ARBA" id="ARBA00001947"/>
    </source>
</evidence>
<dbReference type="InterPro" id="IPR002328">
    <property type="entry name" value="ADH_Zn_CS"/>
</dbReference>
<evidence type="ECO:0000313" key="10">
    <source>
        <dbReference type="EMBL" id="KAF1760941.1"/>
    </source>
</evidence>
<keyword evidence="7" id="KW-0520">NAD</keyword>
<dbReference type="InterPro" id="IPR013154">
    <property type="entry name" value="ADH-like_N"/>
</dbReference>
<dbReference type="GO" id="GO:0008270">
    <property type="term" value="F:zinc ion binding"/>
    <property type="evidence" value="ECO:0007669"/>
    <property type="project" value="InterPro"/>
</dbReference>
<dbReference type="SUPFAM" id="SSF51735">
    <property type="entry name" value="NAD(P)-binding Rossmann-fold domains"/>
    <property type="match status" value="1"/>
</dbReference>
<proteinExistence type="inferred from homology"/>
<dbReference type="InterPro" id="IPR013149">
    <property type="entry name" value="ADH-like_C"/>
</dbReference>
<dbReference type="Pfam" id="PF00107">
    <property type="entry name" value="ADH_zinc_N"/>
    <property type="match status" value="1"/>
</dbReference>
<reference evidence="10 11" key="1">
    <citation type="submission" date="2019-12" db="EMBL/GenBank/DDBJ databases">
        <title>Chromosome-level assembly of the Caenorhabditis remanei genome.</title>
        <authorList>
            <person name="Teterina A.A."/>
            <person name="Willis J.H."/>
            <person name="Phillips P.C."/>
        </authorList>
    </citation>
    <scope>NUCLEOTIDE SEQUENCE [LARGE SCALE GENOMIC DNA]</scope>
    <source>
        <strain evidence="10 11">PX506</strain>
        <tissue evidence="10">Whole organism</tissue>
    </source>
</reference>
<dbReference type="GO" id="GO:0005737">
    <property type="term" value="C:cytoplasm"/>
    <property type="evidence" value="ECO:0007669"/>
    <property type="project" value="TreeGrafter"/>
</dbReference>
<dbReference type="FunFam" id="3.40.50.720:FF:000039">
    <property type="entry name" value="Alcohol dehydrogenase AdhP"/>
    <property type="match status" value="1"/>
</dbReference>
<sequence>MSTIPVSHRALIFDEYNGPLEVRQFPVPEPEDDELLVKLEYSGICHSDLHAWCGDFAFATVYPLIGGHEGAGRVVKMGAKIKDWKLGDLAGVKLVNENCLNCEYCKTGNEPLCDRSRMYGLIRHGMFQEYVTIRDVDTIRIPDGMSLAAAAPVLCGGVTAYKALQETNVKAGQIVVITGAGGGLGSFAIQYAKAMGMRVVAVDHSSKKYHCEQLGAEWFVDGFETHDIVDQIRKITNGGPHGVVSFASSKKPMEQALEYIRKRGTVVLVGLPKDSKILVDTTPLIFNALTIKGSVIGSRLDTDEAMDFVFRGAVKVPLEFVKLEDVPNVYEKMKKGLVTSRVVVDFSL</sequence>